<dbReference type="AlphaFoldDB" id="A0A5C5YTX7"/>
<evidence type="ECO:0008006" key="3">
    <source>
        <dbReference type="Google" id="ProtNLM"/>
    </source>
</evidence>
<comment type="caution">
    <text evidence="1">The sequence shown here is derived from an EMBL/GenBank/DDBJ whole genome shotgun (WGS) entry which is preliminary data.</text>
</comment>
<dbReference type="InterPro" id="IPR013424">
    <property type="entry name" value="Ice-binding_C"/>
</dbReference>
<evidence type="ECO:0000313" key="2">
    <source>
        <dbReference type="Proteomes" id="UP000318478"/>
    </source>
</evidence>
<dbReference type="EMBL" id="SJPO01000002">
    <property type="protein sequence ID" value="TWT78133.1"/>
    <property type="molecule type" value="Genomic_DNA"/>
</dbReference>
<dbReference type="RefSeq" id="WP_146584368.1">
    <property type="nucleotide sequence ID" value="NZ_SJPO01000002.1"/>
</dbReference>
<organism evidence="1 2">
    <name type="scientific">Posidoniimonas polymericola</name>
    <dbReference type="NCBI Taxonomy" id="2528002"/>
    <lineage>
        <taxon>Bacteria</taxon>
        <taxon>Pseudomonadati</taxon>
        <taxon>Planctomycetota</taxon>
        <taxon>Planctomycetia</taxon>
        <taxon>Pirellulales</taxon>
        <taxon>Lacipirellulaceae</taxon>
        <taxon>Posidoniimonas</taxon>
    </lineage>
</organism>
<dbReference type="OrthoDB" id="2806980at2"/>
<dbReference type="Proteomes" id="UP000318478">
    <property type="component" value="Unassembled WGS sequence"/>
</dbReference>
<protein>
    <recommendedName>
        <fullName evidence="3">PEP-CTERM protein-sorting domain-containing protein</fullName>
    </recommendedName>
</protein>
<name>A0A5C5YTX7_9BACT</name>
<proteinExistence type="predicted"/>
<sequence>MTRRSSMIAETAGIFGLALILLQASPSTGFELFLPGFYGERIYLLDDNGEVVRYYPPGQTQPNDAIKSLTDLSDDQTYFTTWAAYGSFSWGYEYDLATSDFLGKTPDRYHHHYGVAADQPLYNASSVSEFAPLDAQSVMLPHIDISQRSSAPAGGADYLVRGVYEDPGNLGSFRAPRHDVLFDSQTGLVSQAFDQIFTFGPGLLGPQSRVYEKSNRTVNVYEEEYDGATTFFDPIGSYPLPENSFEHRLGPDNILYYVQTEYDSNSVFNPSKQTIRKMDALTGEDLGVFAEQPEFNYLHFPSASTSLRITSTGKLFVQHGIEEENGFTWFDLHTGEKLGAIFNSFEDPAPGTIHSYYQLWDVVETVPEPGALLLLTCGIVAAGGMRRRTGGV</sequence>
<reference evidence="1 2" key="1">
    <citation type="submission" date="2019-02" db="EMBL/GenBank/DDBJ databases">
        <title>Deep-cultivation of Planctomycetes and their phenomic and genomic characterization uncovers novel biology.</title>
        <authorList>
            <person name="Wiegand S."/>
            <person name="Jogler M."/>
            <person name="Boedeker C."/>
            <person name="Pinto D."/>
            <person name="Vollmers J."/>
            <person name="Rivas-Marin E."/>
            <person name="Kohn T."/>
            <person name="Peeters S.H."/>
            <person name="Heuer A."/>
            <person name="Rast P."/>
            <person name="Oberbeckmann S."/>
            <person name="Bunk B."/>
            <person name="Jeske O."/>
            <person name="Meyerdierks A."/>
            <person name="Storesund J.E."/>
            <person name="Kallscheuer N."/>
            <person name="Luecker S."/>
            <person name="Lage O.M."/>
            <person name="Pohl T."/>
            <person name="Merkel B.J."/>
            <person name="Hornburger P."/>
            <person name="Mueller R.-W."/>
            <person name="Bruemmer F."/>
            <person name="Labrenz M."/>
            <person name="Spormann A.M."/>
            <person name="Op Den Camp H."/>
            <person name="Overmann J."/>
            <person name="Amann R."/>
            <person name="Jetten M.S.M."/>
            <person name="Mascher T."/>
            <person name="Medema M.H."/>
            <person name="Devos D.P."/>
            <person name="Kaster A.-K."/>
            <person name="Ovreas L."/>
            <person name="Rohde M."/>
            <person name="Galperin M.Y."/>
            <person name="Jogler C."/>
        </authorList>
    </citation>
    <scope>NUCLEOTIDE SEQUENCE [LARGE SCALE GENOMIC DNA]</scope>
    <source>
        <strain evidence="1 2">Pla123a</strain>
    </source>
</reference>
<dbReference type="NCBIfam" id="TIGR02595">
    <property type="entry name" value="PEP_CTERM"/>
    <property type="match status" value="1"/>
</dbReference>
<evidence type="ECO:0000313" key="1">
    <source>
        <dbReference type="EMBL" id="TWT78133.1"/>
    </source>
</evidence>
<gene>
    <name evidence="1" type="ORF">Pla123a_09230</name>
</gene>
<keyword evidence="2" id="KW-1185">Reference proteome</keyword>
<accession>A0A5C5YTX7</accession>